<dbReference type="PRINTS" id="PR00598">
    <property type="entry name" value="HTHMARR"/>
</dbReference>
<dbReference type="Gene3D" id="1.10.10.10">
    <property type="entry name" value="Winged helix-like DNA-binding domain superfamily/Winged helix DNA-binding domain"/>
    <property type="match status" value="1"/>
</dbReference>
<organism evidence="6 7">
    <name type="scientific">Massilia cavernae</name>
    <dbReference type="NCBI Taxonomy" id="2320864"/>
    <lineage>
        <taxon>Bacteria</taxon>
        <taxon>Pseudomonadati</taxon>
        <taxon>Pseudomonadota</taxon>
        <taxon>Betaproteobacteria</taxon>
        <taxon>Burkholderiales</taxon>
        <taxon>Oxalobacteraceae</taxon>
        <taxon>Telluria group</taxon>
        <taxon>Massilia</taxon>
    </lineage>
</organism>
<keyword evidence="7" id="KW-1185">Reference proteome</keyword>
<dbReference type="PROSITE" id="PS01117">
    <property type="entry name" value="HTH_MARR_1"/>
    <property type="match status" value="1"/>
</dbReference>
<dbReference type="AlphaFoldDB" id="A0A418Y5Q2"/>
<keyword evidence="2" id="KW-0238">DNA-binding</keyword>
<dbReference type="PANTHER" id="PTHR42756:SF1">
    <property type="entry name" value="TRANSCRIPTIONAL REPRESSOR OF EMRAB OPERON"/>
    <property type="match status" value="1"/>
</dbReference>
<accession>A0A418Y5Q2</accession>
<dbReference type="EMBL" id="QYUP01000063">
    <property type="protein sequence ID" value="RJG22075.1"/>
    <property type="molecule type" value="Genomic_DNA"/>
</dbReference>
<feature type="domain" description="HTH marR-type" evidence="5">
    <location>
        <begin position="23"/>
        <end position="155"/>
    </location>
</feature>
<dbReference type="InterPro" id="IPR036388">
    <property type="entry name" value="WH-like_DNA-bd_sf"/>
</dbReference>
<evidence type="ECO:0000259" key="5">
    <source>
        <dbReference type="PROSITE" id="PS50995"/>
    </source>
</evidence>
<dbReference type="InterPro" id="IPR000835">
    <property type="entry name" value="HTH_MarR-typ"/>
</dbReference>
<dbReference type="InterPro" id="IPR036390">
    <property type="entry name" value="WH_DNA-bd_sf"/>
</dbReference>
<gene>
    <name evidence="6" type="ORF">D3872_05880</name>
</gene>
<proteinExistence type="predicted"/>
<evidence type="ECO:0000256" key="2">
    <source>
        <dbReference type="ARBA" id="ARBA00023125"/>
    </source>
</evidence>
<dbReference type="PANTHER" id="PTHR42756">
    <property type="entry name" value="TRANSCRIPTIONAL REGULATOR, MARR"/>
    <property type="match status" value="1"/>
</dbReference>
<protein>
    <submittedName>
        <fullName evidence="6">MarR family transcriptional regulator</fullName>
    </submittedName>
</protein>
<dbReference type="GO" id="GO:0003700">
    <property type="term" value="F:DNA-binding transcription factor activity"/>
    <property type="evidence" value="ECO:0007669"/>
    <property type="project" value="InterPro"/>
</dbReference>
<evidence type="ECO:0000256" key="1">
    <source>
        <dbReference type="ARBA" id="ARBA00023015"/>
    </source>
</evidence>
<sequence>MLNQLEGSDVKDYDDPASRQSGTARTSYLLAQCFHALRSLIEPALKSFNITPLQYTILSVALHTSKLSSAKLSRRFYITPQSMGQMLGGLEERGLVRREQDPANRRILLVSLTEEGCALAKRCAEQIERIEREAFGEFHPDDIEQFRESLRRLSNKVRNGVQMQAPP</sequence>
<keyword evidence="3" id="KW-0804">Transcription</keyword>
<dbReference type="SMART" id="SM00347">
    <property type="entry name" value="HTH_MARR"/>
    <property type="match status" value="1"/>
</dbReference>
<reference evidence="6 7" key="1">
    <citation type="submission" date="2018-09" db="EMBL/GenBank/DDBJ databases">
        <authorList>
            <person name="Zhu H."/>
        </authorList>
    </citation>
    <scope>NUCLEOTIDE SEQUENCE [LARGE SCALE GENOMIC DNA]</scope>
    <source>
        <strain evidence="6 7">K1S02-61</strain>
    </source>
</reference>
<evidence type="ECO:0000256" key="4">
    <source>
        <dbReference type="SAM" id="MobiDB-lite"/>
    </source>
</evidence>
<feature type="region of interest" description="Disordered" evidence="4">
    <location>
        <begin position="1"/>
        <end position="21"/>
    </location>
</feature>
<dbReference type="InterPro" id="IPR023187">
    <property type="entry name" value="Tscrpt_reg_MarR-type_CS"/>
</dbReference>
<keyword evidence="1" id="KW-0805">Transcription regulation</keyword>
<dbReference type="PROSITE" id="PS50995">
    <property type="entry name" value="HTH_MARR_2"/>
    <property type="match status" value="1"/>
</dbReference>
<dbReference type="Proteomes" id="UP000284006">
    <property type="component" value="Unassembled WGS sequence"/>
</dbReference>
<dbReference type="RefSeq" id="WP_119809907.1">
    <property type="nucleotide sequence ID" value="NZ_QYUP01000063.1"/>
</dbReference>
<evidence type="ECO:0000313" key="6">
    <source>
        <dbReference type="EMBL" id="RJG22075.1"/>
    </source>
</evidence>
<dbReference type="SUPFAM" id="SSF46785">
    <property type="entry name" value="Winged helix' DNA-binding domain"/>
    <property type="match status" value="1"/>
</dbReference>
<evidence type="ECO:0000313" key="7">
    <source>
        <dbReference type="Proteomes" id="UP000284006"/>
    </source>
</evidence>
<name>A0A418Y5Q2_9BURK</name>
<dbReference type="GO" id="GO:0003677">
    <property type="term" value="F:DNA binding"/>
    <property type="evidence" value="ECO:0007669"/>
    <property type="project" value="UniProtKB-KW"/>
</dbReference>
<dbReference type="Pfam" id="PF12802">
    <property type="entry name" value="MarR_2"/>
    <property type="match status" value="1"/>
</dbReference>
<dbReference type="OrthoDB" id="117723at2"/>
<evidence type="ECO:0000256" key="3">
    <source>
        <dbReference type="ARBA" id="ARBA00023163"/>
    </source>
</evidence>
<comment type="caution">
    <text evidence="6">The sequence shown here is derived from an EMBL/GenBank/DDBJ whole genome shotgun (WGS) entry which is preliminary data.</text>
</comment>
<feature type="compositionally biased region" description="Basic and acidic residues" evidence="4">
    <location>
        <begin position="8"/>
        <end position="17"/>
    </location>
</feature>